<reference evidence="1 2" key="1">
    <citation type="journal article" date="2003" name="DNA Res.">
        <title>Complete genome structure of Gloeobacter violaceus PCC 7421, a cyanobacterium that lacks thylakoids.</title>
        <authorList>
            <person name="Nakamura Y."/>
            <person name="Kaneko T."/>
            <person name="Sato S."/>
            <person name="Mimuro M."/>
            <person name="Miyashita H."/>
            <person name="Tsuchiya T."/>
            <person name="Sasamoto S."/>
            <person name="Watanabe A."/>
            <person name="Kawashima K."/>
            <person name="Kishida Y."/>
            <person name="Kiyokawa C."/>
            <person name="Kohara M."/>
            <person name="Matsumoto M."/>
            <person name="Matsuno A."/>
            <person name="Nakazaki N."/>
            <person name="Shimpo S."/>
            <person name="Takeuchi C."/>
            <person name="Yamada M."/>
            <person name="Tabata S."/>
        </authorList>
    </citation>
    <scope>NUCLEOTIDE SEQUENCE [LARGE SCALE GENOMIC DNA]</scope>
    <source>
        <strain evidence="2">ATCC 29082 / PCC 7421</strain>
    </source>
</reference>
<protein>
    <submittedName>
        <fullName evidence="1">Ycf35 protein</fullName>
    </submittedName>
</protein>
<gene>
    <name evidence="1" type="primary">ycf35</name>
</gene>
<accession>Q7NES3</accession>
<reference evidence="1 2" key="2">
    <citation type="journal article" date="2003" name="DNA Res.">
        <title>Complete genome structure of Gloeobacter violaceus PCC 7421, a cyanobacterium that lacks thylakoids (supplement).</title>
        <authorList>
            <person name="Nakamura Y."/>
            <person name="Kaneko T."/>
            <person name="Sato S."/>
            <person name="Mimuro M."/>
            <person name="Miyashita H."/>
            <person name="Tsuchiya T."/>
            <person name="Sasamoto S."/>
            <person name="Watanabe A."/>
            <person name="Kawashima K."/>
            <person name="Kishida Y."/>
            <person name="Kiyokawa C."/>
            <person name="Kohara M."/>
            <person name="Matsumoto M."/>
            <person name="Matsuno A."/>
            <person name="Nakazaki N."/>
            <person name="Shimpo S."/>
            <person name="Takeuchi C."/>
            <person name="Yamada M."/>
            <person name="Tabata S."/>
        </authorList>
    </citation>
    <scope>NUCLEOTIDE SEQUENCE [LARGE SCALE GENOMIC DNA]</scope>
    <source>
        <strain evidence="2">ATCC 29082 / PCC 7421</strain>
    </source>
</reference>
<dbReference type="Pfam" id="PF06868">
    <property type="entry name" value="DUF1257"/>
    <property type="match status" value="1"/>
</dbReference>
<dbReference type="OrthoDB" id="163953at2"/>
<dbReference type="AlphaFoldDB" id="Q7NES3"/>
<name>Q7NES3_GLOVI</name>
<dbReference type="Proteomes" id="UP000000557">
    <property type="component" value="Chromosome"/>
</dbReference>
<dbReference type="STRING" id="251221.gene:10761322"/>
<dbReference type="HOGENOM" id="CLU_145470_1_1_3"/>
<keyword evidence="2" id="KW-1185">Reference proteome</keyword>
<dbReference type="InParanoid" id="Q7NES3"/>
<dbReference type="InterPro" id="IPR009666">
    <property type="entry name" value="Uncharacterised_Ycf35"/>
</dbReference>
<evidence type="ECO:0000313" key="2">
    <source>
        <dbReference type="Proteomes" id="UP000000557"/>
    </source>
</evidence>
<dbReference type="PANTHER" id="PTHR39638:SF2">
    <property type="entry name" value="YCF35"/>
    <property type="match status" value="1"/>
</dbReference>
<dbReference type="PANTHER" id="PTHR39638">
    <property type="entry name" value="YCF35"/>
    <property type="match status" value="1"/>
</dbReference>
<sequence>MSHFTTVRLELKNRAVLKATLEQLGFTVALDAAVRGYKGETTRADLVVRRPGGYDIGFRRVGDHLEMVADFWGVGSSAERLLAPIRQRYARNVLIETAAAQGFTVESEQVGEAGEVRVVIARWA</sequence>
<organism evidence="1 2">
    <name type="scientific">Gloeobacter violaceus (strain ATCC 29082 / PCC 7421)</name>
    <dbReference type="NCBI Taxonomy" id="251221"/>
    <lineage>
        <taxon>Bacteria</taxon>
        <taxon>Bacillati</taxon>
        <taxon>Cyanobacteriota</taxon>
        <taxon>Cyanophyceae</taxon>
        <taxon>Gloeobacterales</taxon>
        <taxon>Gloeobacteraceae</taxon>
        <taxon>Gloeobacter</taxon>
    </lineage>
</organism>
<dbReference type="EMBL" id="BA000045">
    <property type="protein sequence ID" value="BAC91746.1"/>
    <property type="molecule type" value="Genomic_DNA"/>
</dbReference>
<evidence type="ECO:0000313" key="1">
    <source>
        <dbReference type="EMBL" id="BAC91746.1"/>
    </source>
</evidence>
<dbReference type="EnsemblBacteria" id="BAC91746">
    <property type="protein sequence ID" value="BAC91746"/>
    <property type="gene ID" value="BAC91746"/>
</dbReference>
<proteinExistence type="predicted"/>
<dbReference type="eggNOG" id="ENOG502ZWE5">
    <property type="taxonomic scope" value="Bacteria"/>
</dbReference>
<dbReference type="KEGG" id="gvi:gll3805"/>
<dbReference type="RefSeq" id="WP_011143794.1">
    <property type="nucleotide sequence ID" value="NC_005125.1"/>
</dbReference>